<evidence type="ECO:0000256" key="1">
    <source>
        <dbReference type="SAM" id="MobiDB-lite"/>
    </source>
</evidence>
<dbReference type="Proteomes" id="UP000730481">
    <property type="component" value="Unassembled WGS sequence"/>
</dbReference>
<feature type="region of interest" description="Disordered" evidence="1">
    <location>
        <begin position="15"/>
        <end position="34"/>
    </location>
</feature>
<feature type="domain" description="BZIP" evidence="2">
    <location>
        <begin position="38"/>
        <end position="53"/>
    </location>
</feature>
<dbReference type="OrthoDB" id="10542693at2759"/>
<keyword evidence="4" id="KW-1185">Reference proteome</keyword>
<sequence>MDTPEQIDLDNLLGLSEWQQTNDSNATDATDRTDRLERRRLQNRQAQRNHRKKTKAYISSLEQRVVENMLRGKQETYMPTPSETPLEHALEPTSPLFMPLDILPETSSPASPLSLPTDVFMVPTPEDQQSATFSTPLDLSQNIAPCSQDFGHTSNHHVCVPFAPFPGKPPLHTTGGMGCECVINSMPFQHNPTHGASWQDMAIYGNGRASELNRSHHCSPHLGGSGQTVPDLQHHSNSDPSIHTHVIRCPRHHPSHTFASQVTPRADQMPPTFPPSRFPVGSGNESKLVHASSSRISV</sequence>
<comment type="caution">
    <text evidence="3">The sequence shown here is derived from an EMBL/GenBank/DDBJ whole genome shotgun (WGS) entry which is preliminary data.</text>
</comment>
<feature type="region of interest" description="Disordered" evidence="1">
    <location>
        <begin position="254"/>
        <end position="298"/>
    </location>
</feature>
<organism evidence="3 4">
    <name type="scientific">Fusarium beomiforme</name>
    <dbReference type="NCBI Taxonomy" id="44412"/>
    <lineage>
        <taxon>Eukaryota</taxon>
        <taxon>Fungi</taxon>
        <taxon>Dikarya</taxon>
        <taxon>Ascomycota</taxon>
        <taxon>Pezizomycotina</taxon>
        <taxon>Sordariomycetes</taxon>
        <taxon>Hypocreomycetidae</taxon>
        <taxon>Hypocreales</taxon>
        <taxon>Nectriaceae</taxon>
        <taxon>Fusarium</taxon>
        <taxon>Fusarium burgessii species complex</taxon>
    </lineage>
</organism>
<accession>A0A9P5AMT0</accession>
<dbReference type="EMBL" id="PVQB02000188">
    <property type="protein sequence ID" value="KAF4341600.1"/>
    <property type="molecule type" value="Genomic_DNA"/>
</dbReference>
<feature type="region of interest" description="Disordered" evidence="1">
    <location>
        <begin position="217"/>
        <end position="239"/>
    </location>
</feature>
<dbReference type="AlphaFoldDB" id="A0A9P5AMT0"/>
<proteinExistence type="predicted"/>
<dbReference type="CDD" id="cd14688">
    <property type="entry name" value="bZIP_YAP"/>
    <property type="match status" value="1"/>
</dbReference>
<protein>
    <recommendedName>
        <fullName evidence="2">BZIP domain-containing protein</fullName>
    </recommendedName>
</protein>
<evidence type="ECO:0000259" key="2">
    <source>
        <dbReference type="PROSITE" id="PS00036"/>
    </source>
</evidence>
<evidence type="ECO:0000313" key="3">
    <source>
        <dbReference type="EMBL" id="KAF4341600.1"/>
    </source>
</evidence>
<gene>
    <name evidence="3" type="ORF">FBEOM_4502</name>
</gene>
<dbReference type="PROSITE" id="PS00036">
    <property type="entry name" value="BZIP_BASIC"/>
    <property type="match status" value="1"/>
</dbReference>
<dbReference type="InterPro" id="IPR004827">
    <property type="entry name" value="bZIP"/>
</dbReference>
<reference evidence="3" key="1">
    <citation type="journal article" date="2017" name="Mycologia">
        <title>Fusarium algeriense, sp. nov., a novel toxigenic crown rot pathogen of durum wheat from Algeria is nested in the Fusarium burgessii species complex.</title>
        <authorList>
            <person name="Laraba I."/>
            <person name="Keddad A."/>
            <person name="Boureghda H."/>
            <person name="Abdallah N."/>
            <person name="Vaughan M.M."/>
            <person name="Proctor R.H."/>
            <person name="Busman M."/>
            <person name="O'Donnell K."/>
        </authorList>
    </citation>
    <scope>NUCLEOTIDE SEQUENCE</scope>
    <source>
        <strain evidence="3">NRRL 25174</strain>
    </source>
</reference>
<dbReference type="GO" id="GO:0003700">
    <property type="term" value="F:DNA-binding transcription factor activity"/>
    <property type="evidence" value="ECO:0007669"/>
    <property type="project" value="InterPro"/>
</dbReference>
<dbReference type="Gene3D" id="1.20.5.170">
    <property type="match status" value="1"/>
</dbReference>
<dbReference type="SUPFAM" id="SSF57959">
    <property type="entry name" value="Leucine zipper domain"/>
    <property type="match status" value="1"/>
</dbReference>
<reference evidence="3" key="2">
    <citation type="submission" date="2020-02" db="EMBL/GenBank/DDBJ databases">
        <title>Identification and distribution of gene clusters putatively required for synthesis of sphingolipid metabolism inhibitors in phylogenetically diverse species of the filamentous fungus Fusarium.</title>
        <authorList>
            <person name="Kim H.-S."/>
            <person name="Busman M."/>
            <person name="Brown D.W."/>
            <person name="Divon H."/>
            <person name="Uhlig S."/>
            <person name="Proctor R.H."/>
        </authorList>
    </citation>
    <scope>NUCLEOTIDE SEQUENCE</scope>
    <source>
        <strain evidence="3">NRRL 25174</strain>
    </source>
</reference>
<name>A0A9P5AMT0_9HYPO</name>
<dbReference type="InterPro" id="IPR046347">
    <property type="entry name" value="bZIP_sf"/>
</dbReference>
<evidence type="ECO:0000313" key="4">
    <source>
        <dbReference type="Proteomes" id="UP000730481"/>
    </source>
</evidence>